<keyword evidence="2" id="KW-1185">Reference proteome</keyword>
<gene>
    <name evidence="1" type="ORF">HPB50_027533</name>
</gene>
<sequence>MDSEGNSGRMTVFIERPTMSFEMWEALKRHIMRDREKKKQEAVERELELKRQQELEEVKRELAQLEKKLQDLKDEKHLYFVKLKQVLQEEEEDRRRALELAEARAAVAATHNYANTKCFASVCGQPGQPSYIQSGALAPYMMAIPQSTSTAGAYSSSLKRRQSPSPYPSSPYQDGVLVQKCPPLITMDKLGCGVRGPSAPSGTESDGSASTGGRYQQQRIVGGENAGPLEFPWQISLRRMIPLINLDRGHTCGGSIINSRYVLTAAHCVTGPVGKSQESTYPLRRICWRCLLRCWWCRPPIRRHLGLYLEGRTSGELRLWEWFASRSFRLAVFFGYFKLSLSDRWSSTFFAFHVKTLLSWSARTGLCGSLDNVFPLGIFLPCIRLLTFPSDFSVTVGEQDITKKDGTDDSVLVRKITKHPQWNRDTLDNDYALLELSTPLDFEGKHKHLMPVCLPEKDQNFEGQNCTISGWGLTKDRSEGGRIPAKLQKADVPVLKHSTCRGFYESVNEVNEETMICAGPEEGGRSVCQGDSGGPLQCPRADGRYVLAGITSWGVRCAAPKQPGVFARVSTRTDWIRSVVGETP</sequence>
<reference evidence="1" key="1">
    <citation type="submission" date="2020-05" db="EMBL/GenBank/DDBJ databases">
        <title>Large-scale comparative analyses of tick genomes elucidate their genetic diversity and vector capacities.</title>
        <authorList>
            <person name="Jia N."/>
            <person name="Wang J."/>
            <person name="Shi W."/>
            <person name="Du L."/>
            <person name="Sun Y."/>
            <person name="Zhan W."/>
            <person name="Jiang J."/>
            <person name="Wang Q."/>
            <person name="Zhang B."/>
            <person name="Ji P."/>
            <person name="Sakyi L.B."/>
            <person name="Cui X."/>
            <person name="Yuan T."/>
            <person name="Jiang B."/>
            <person name="Yang W."/>
            <person name="Lam T.T.-Y."/>
            <person name="Chang Q."/>
            <person name="Ding S."/>
            <person name="Wang X."/>
            <person name="Zhu J."/>
            <person name="Ruan X."/>
            <person name="Zhao L."/>
            <person name="Wei J."/>
            <person name="Que T."/>
            <person name="Du C."/>
            <person name="Cheng J."/>
            <person name="Dai P."/>
            <person name="Han X."/>
            <person name="Huang E."/>
            <person name="Gao Y."/>
            <person name="Liu J."/>
            <person name="Shao H."/>
            <person name="Ye R."/>
            <person name="Li L."/>
            <person name="Wei W."/>
            <person name="Wang X."/>
            <person name="Wang C."/>
            <person name="Yang T."/>
            <person name="Huo Q."/>
            <person name="Li W."/>
            <person name="Guo W."/>
            <person name="Chen H."/>
            <person name="Zhou L."/>
            <person name="Ni X."/>
            <person name="Tian J."/>
            <person name="Zhou Y."/>
            <person name="Sheng Y."/>
            <person name="Liu T."/>
            <person name="Pan Y."/>
            <person name="Xia L."/>
            <person name="Li J."/>
            <person name="Zhao F."/>
            <person name="Cao W."/>
        </authorList>
    </citation>
    <scope>NUCLEOTIDE SEQUENCE</scope>
    <source>
        <strain evidence="1">Hyas-2018</strain>
    </source>
</reference>
<name>A0ACB7SXL5_HYAAI</name>
<evidence type="ECO:0000313" key="1">
    <source>
        <dbReference type="EMBL" id="KAH6937389.1"/>
    </source>
</evidence>
<evidence type="ECO:0000313" key="2">
    <source>
        <dbReference type="Proteomes" id="UP000821845"/>
    </source>
</evidence>
<accession>A0ACB7SXL5</accession>
<protein>
    <submittedName>
        <fullName evidence="1">Uncharacterized protein</fullName>
    </submittedName>
</protein>
<dbReference type="EMBL" id="CM023483">
    <property type="protein sequence ID" value="KAH6937389.1"/>
    <property type="molecule type" value="Genomic_DNA"/>
</dbReference>
<organism evidence="1 2">
    <name type="scientific">Hyalomma asiaticum</name>
    <name type="common">Tick</name>
    <dbReference type="NCBI Taxonomy" id="266040"/>
    <lineage>
        <taxon>Eukaryota</taxon>
        <taxon>Metazoa</taxon>
        <taxon>Ecdysozoa</taxon>
        <taxon>Arthropoda</taxon>
        <taxon>Chelicerata</taxon>
        <taxon>Arachnida</taxon>
        <taxon>Acari</taxon>
        <taxon>Parasitiformes</taxon>
        <taxon>Ixodida</taxon>
        <taxon>Ixodoidea</taxon>
        <taxon>Ixodidae</taxon>
        <taxon>Hyalomminae</taxon>
        <taxon>Hyalomma</taxon>
    </lineage>
</organism>
<comment type="caution">
    <text evidence="1">The sequence shown here is derived from an EMBL/GenBank/DDBJ whole genome shotgun (WGS) entry which is preliminary data.</text>
</comment>
<dbReference type="Proteomes" id="UP000821845">
    <property type="component" value="Chromosome 3"/>
</dbReference>
<proteinExistence type="predicted"/>